<reference evidence="2 3" key="1">
    <citation type="submission" date="2020-04" db="EMBL/GenBank/DDBJ databases">
        <title>Perkinsus olseni comparative genomics.</title>
        <authorList>
            <person name="Bogema D.R."/>
        </authorList>
    </citation>
    <scope>NUCLEOTIDE SEQUENCE [LARGE SCALE GENOMIC DNA]</scope>
    <source>
        <strain evidence="2">ATCC PRA-31</strain>
    </source>
</reference>
<evidence type="ECO:0000313" key="3">
    <source>
        <dbReference type="Proteomes" id="UP000572268"/>
    </source>
</evidence>
<feature type="chain" id="PRO_5029783909" evidence="1">
    <location>
        <begin position="21"/>
        <end position="268"/>
    </location>
</feature>
<dbReference type="EMBL" id="JABANN010000562">
    <property type="protein sequence ID" value="KAF4656725.1"/>
    <property type="molecule type" value="Genomic_DNA"/>
</dbReference>
<proteinExistence type="predicted"/>
<sequence>MMNFVPTWPLLAQALVIGTAQDVGTFLHETSLFKMFYAVNEEHEATLTVVVPSVLVTRGDKTFEAYFNRGPNPLRKVEDFTYTVDFESSDSGSDDWHEALETFLVNTGVLESDEIYSPEDTQPRPLTTLTYTGGDEFSVNFRGEDILFSRLGRNLVPGEYVYKEFVAPYLRISYTIRVDRVGGVLVECKRRSTSRFGHKLVRRDRGLQYIYHVVESAGRGTLDQFLDQVRYVCPGKRVLPDDLSRVVVATDKTIYVEFEGGRLPLTKV</sequence>
<organism evidence="2 3">
    <name type="scientific">Perkinsus olseni</name>
    <name type="common">Perkinsus atlanticus</name>
    <dbReference type="NCBI Taxonomy" id="32597"/>
    <lineage>
        <taxon>Eukaryota</taxon>
        <taxon>Sar</taxon>
        <taxon>Alveolata</taxon>
        <taxon>Perkinsozoa</taxon>
        <taxon>Perkinsea</taxon>
        <taxon>Perkinsida</taxon>
        <taxon>Perkinsidae</taxon>
        <taxon>Perkinsus</taxon>
    </lineage>
</organism>
<dbReference type="AlphaFoldDB" id="A0A7J6LBV6"/>
<gene>
    <name evidence="2" type="ORF">FOL46_007711</name>
</gene>
<keyword evidence="1" id="KW-0732">Signal</keyword>
<accession>A0A7J6LBV6</accession>
<name>A0A7J6LBV6_PEROL</name>
<feature type="signal peptide" evidence="1">
    <location>
        <begin position="1"/>
        <end position="20"/>
    </location>
</feature>
<dbReference type="Proteomes" id="UP000572268">
    <property type="component" value="Unassembled WGS sequence"/>
</dbReference>
<evidence type="ECO:0000313" key="2">
    <source>
        <dbReference type="EMBL" id="KAF4656725.1"/>
    </source>
</evidence>
<protein>
    <submittedName>
        <fullName evidence="2">Uncharacterized protein</fullName>
    </submittedName>
</protein>
<comment type="caution">
    <text evidence="2">The sequence shown here is derived from an EMBL/GenBank/DDBJ whole genome shotgun (WGS) entry which is preliminary data.</text>
</comment>
<evidence type="ECO:0000256" key="1">
    <source>
        <dbReference type="SAM" id="SignalP"/>
    </source>
</evidence>